<feature type="transmembrane region" description="Helical" evidence="2">
    <location>
        <begin position="78"/>
        <end position="105"/>
    </location>
</feature>
<dbReference type="Pfam" id="PF12076">
    <property type="entry name" value="CER1-like_C"/>
    <property type="match status" value="1"/>
</dbReference>
<keyword evidence="2" id="KW-1133">Transmembrane helix</keyword>
<comment type="subcellular location">
    <subcellularLocation>
        <location evidence="1">Membrane</location>
        <topology evidence="1">Multi-pass membrane protein</topology>
    </subcellularLocation>
</comment>
<feature type="domain" description="Very-long-chain aldehyde decarbonylase CER1-like C-terminal" evidence="3">
    <location>
        <begin position="201"/>
        <end position="350"/>
    </location>
</feature>
<evidence type="ECO:0000256" key="2">
    <source>
        <dbReference type="SAM" id="Phobius"/>
    </source>
</evidence>
<proteinExistence type="predicted"/>
<dbReference type="InterPro" id="IPR021940">
    <property type="entry name" value="CER1-like_C"/>
</dbReference>
<keyword evidence="2" id="KW-0812">Transmembrane</keyword>
<evidence type="ECO:0000256" key="1">
    <source>
        <dbReference type="ARBA" id="ARBA00004141"/>
    </source>
</evidence>
<feature type="transmembrane region" description="Helical" evidence="2">
    <location>
        <begin position="22"/>
        <end position="41"/>
    </location>
</feature>
<evidence type="ECO:0000313" key="4">
    <source>
        <dbReference type="EMBL" id="KAK5826382.1"/>
    </source>
</evidence>
<name>A0ABR0PPP3_GOSAR</name>
<organism evidence="4 5">
    <name type="scientific">Gossypium arboreum</name>
    <name type="common">Tree cotton</name>
    <name type="synonym">Gossypium nanking</name>
    <dbReference type="NCBI Taxonomy" id="29729"/>
    <lineage>
        <taxon>Eukaryota</taxon>
        <taxon>Viridiplantae</taxon>
        <taxon>Streptophyta</taxon>
        <taxon>Embryophyta</taxon>
        <taxon>Tracheophyta</taxon>
        <taxon>Spermatophyta</taxon>
        <taxon>Magnoliopsida</taxon>
        <taxon>eudicotyledons</taxon>
        <taxon>Gunneridae</taxon>
        <taxon>Pentapetalae</taxon>
        <taxon>rosids</taxon>
        <taxon>malvids</taxon>
        <taxon>Malvales</taxon>
        <taxon>Malvaceae</taxon>
        <taxon>Malvoideae</taxon>
        <taxon>Gossypium</taxon>
    </lineage>
</organism>
<comment type="caution">
    <text evidence="4">The sequence shown here is derived from an EMBL/GenBank/DDBJ whole genome shotgun (WGS) entry which is preliminary data.</text>
</comment>
<keyword evidence="5" id="KW-1185">Reference proteome</keyword>
<dbReference type="Proteomes" id="UP001358586">
    <property type="component" value="Chromosome 6"/>
</dbReference>
<keyword evidence="2" id="KW-0472">Membrane</keyword>
<gene>
    <name evidence="4" type="ORF">PVK06_021300</name>
</gene>
<protein>
    <recommendedName>
        <fullName evidence="3">Very-long-chain aldehyde decarbonylase CER1-like C-terminal domain-containing protein</fullName>
    </recommendedName>
</protein>
<dbReference type="PANTHER" id="PTHR11863">
    <property type="entry name" value="STEROL DESATURASE"/>
    <property type="match status" value="1"/>
</dbReference>
<dbReference type="EMBL" id="JARKNE010000006">
    <property type="protein sequence ID" value="KAK5826382.1"/>
    <property type="molecule type" value="Genomic_DNA"/>
</dbReference>
<accession>A0ABR0PPP3</accession>
<sequence>MASKLGILTDWPLKPLGSFKDGVIITMLLHAGPVEFLYYWLHRALHHHYLYSSYHSHHPSSIVTEPITSVIHPFAKHIAYYALFSIPVLTTMLTGTGSMISFAGYVTYVDSMNNIWGIARTHSQLSLLYFPPSQVPHVHSIIYRRTFVVERNHFDPVRLQTWAIPKYRVQGEELNRYGEVYVKKHPQLKVKLVDGSSLAVVVLLNNIPKVIVLCEDEYEKLDKSFSTKSKDNLVISKSYSSCKVWLVGDDLTEEEQRKATEGTLFILFSQFPPKKLCKNYFYHTTLVMQTPMALENVDSCENWLPRRVVSVWRIAGILHALEGWEEHECGYTMCNIEKVWGACLKHGFQPLRVPIQSKS</sequence>
<dbReference type="InterPro" id="IPR050307">
    <property type="entry name" value="Sterol_Desaturase_Related"/>
</dbReference>
<evidence type="ECO:0000259" key="3">
    <source>
        <dbReference type="Pfam" id="PF12076"/>
    </source>
</evidence>
<evidence type="ECO:0000313" key="5">
    <source>
        <dbReference type="Proteomes" id="UP001358586"/>
    </source>
</evidence>
<reference evidence="4 5" key="1">
    <citation type="submission" date="2023-03" db="EMBL/GenBank/DDBJ databases">
        <title>WGS of Gossypium arboreum.</title>
        <authorList>
            <person name="Yu D."/>
        </authorList>
    </citation>
    <scope>NUCLEOTIDE SEQUENCE [LARGE SCALE GENOMIC DNA]</scope>
    <source>
        <tissue evidence="4">Leaf</tissue>
    </source>
</reference>